<evidence type="ECO:0000256" key="1">
    <source>
        <dbReference type="SAM" id="MobiDB-lite"/>
    </source>
</evidence>
<evidence type="ECO:0000313" key="3">
    <source>
        <dbReference type="Proteomes" id="UP000193944"/>
    </source>
</evidence>
<evidence type="ECO:0000313" key="2">
    <source>
        <dbReference type="EMBL" id="ORX83919.1"/>
    </source>
</evidence>
<dbReference type="EMBL" id="MCFG01000062">
    <property type="protein sequence ID" value="ORX83919.1"/>
    <property type="molecule type" value="Genomic_DNA"/>
</dbReference>
<dbReference type="Proteomes" id="UP000193944">
    <property type="component" value="Unassembled WGS sequence"/>
</dbReference>
<feature type="region of interest" description="Disordered" evidence="1">
    <location>
        <begin position="256"/>
        <end position="330"/>
    </location>
</feature>
<gene>
    <name evidence="2" type="ORF">BCR32DRAFT_266643</name>
</gene>
<reference evidence="2 3" key="1">
    <citation type="submission" date="2016-08" db="EMBL/GenBank/DDBJ databases">
        <title>A Parts List for Fungal Cellulosomes Revealed by Comparative Genomics.</title>
        <authorList>
            <consortium name="DOE Joint Genome Institute"/>
            <person name="Haitjema C.H."/>
            <person name="Gilmore S.P."/>
            <person name="Henske J.K."/>
            <person name="Solomon K.V."/>
            <person name="De Groot R."/>
            <person name="Kuo A."/>
            <person name="Mondo S.J."/>
            <person name="Salamov A.A."/>
            <person name="Labutti K."/>
            <person name="Zhao Z."/>
            <person name="Chiniquy J."/>
            <person name="Barry K."/>
            <person name="Brewer H.M."/>
            <person name="Purvine S.O."/>
            <person name="Wright A.T."/>
            <person name="Boxma B."/>
            <person name="Van Alen T."/>
            <person name="Hackstein J.H."/>
            <person name="Baker S.E."/>
            <person name="Grigoriev I.V."/>
            <person name="O'Malley M.A."/>
        </authorList>
    </citation>
    <scope>NUCLEOTIDE SEQUENCE [LARGE SCALE GENOMIC DNA]</scope>
    <source>
        <strain evidence="2 3">S4</strain>
    </source>
</reference>
<sequence>MKKDPIKKILEEIFPRKLLFKSKCEIASSCQSEYYKIYDDFKRNPLCNLINLSVCLIPRIKIPYPTNYEEEEIVQEILIESDFDIMNKDSYIIETNFFEIKNSEKLKKKKKNFPQNFPLIEPMKRDKSKISFKLKRSNEYHYFFMQKVNDKYYEVYQPFTYRSQRQIKRDISSCGKKKEDSSLIIEDRDSLKYWLYCLKIMLNEINPKVYQIESDKIKFNEDKTCITSESFENIFKIIREKENKIRKDVRGQINNFLNDNQMNGDYPSPNPSEDLTTKSLDFDNDSNSNHCLASPDPSEDGAKDEMNIDNDSNSIHDFPSPDPSEDIAKDEMNIDNDSNFIHYLASPDPSEDTEKDEMNIDDDSNSDYDYQGTEDEDFKDFFKDFIKSFLENDPGLKDLYNNLSEDLDIINMELENNKNISPEQNDIFQGCNNSSFY</sequence>
<protein>
    <submittedName>
        <fullName evidence="2">Uncharacterized protein</fullName>
    </submittedName>
</protein>
<dbReference type="AlphaFoldDB" id="A0A1Y1XDV0"/>
<organism evidence="2 3">
    <name type="scientific">Anaeromyces robustus</name>
    <dbReference type="NCBI Taxonomy" id="1754192"/>
    <lineage>
        <taxon>Eukaryota</taxon>
        <taxon>Fungi</taxon>
        <taxon>Fungi incertae sedis</taxon>
        <taxon>Chytridiomycota</taxon>
        <taxon>Chytridiomycota incertae sedis</taxon>
        <taxon>Neocallimastigomycetes</taxon>
        <taxon>Neocallimastigales</taxon>
        <taxon>Neocallimastigaceae</taxon>
        <taxon>Anaeromyces</taxon>
    </lineage>
</organism>
<name>A0A1Y1XDV0_9FUNG</name>
<reference evidence="2 3" key="2">
    <citation type="submission" date="2016-08" db="EMBL/GenBank/DDBJ databases">
        <title>Pervasive Adenine N6-methylation of Active Genes in Fungi.</title>
        <authorList>
            <consortium name="DOE Joint Genome Institute"/>
            <person name="Mondo S.J."/>
            <person name="Dannebaum R.O."/>
            <person name="Kuo R.C."/>
            <person name="Labutti K."/>
            <person name="Haridas S."/>
            <person name="Kuo A."/>
            <person name="Salamov A."/>
            <person name="Ahrendt S.R."/>
            <person name="Lipzen A."/>
            <person name="Sullivan W."/>
            <person name="Andreopoulos W.B."/>
            <person name="Clum A."/>
            <person name="Lindquist E."/>
            <person name="Daum C."/>
            <person name="Ramamoorthy G.K."/>
            <person name="Gryganskyi A."/>
            <person name="Culley D."/>
            <person name="Magnuson J.K."/>
            <person name="James T.Y."/>
            <person name="O'Malley M.A."/>
            <person name="Stajich J.E."/>
            <person name="Spatafora J.W."/>
            <person name="Visel A."/>
            <person name="Grigoriev I.V."/>
        </authorList>
    </citation>
    <scope>NUCLEOTIDE SEQUENCE [LARGE SCALE GENOMIC DNA]</scope>
    <source>
        <strain evidence="2 3">S4</strain>
    </source>
</reference>
<accession>A0A1Y1XDV0</accession>
<proteinExistence type="predicted"/>
<feature type="compositionally biased region" description="Polar residues" evidence="1">
    <location>
        <begin position="271"/>
        <end position="291"/>
    </location>
</feature>
<feature type="compositionally biased region" description="Acidic residues" evidence="1">
    <location>
        <begin position="349"/>
        <end position="367"/>
    </location>
</feature>
<keyword evidence="3" id="KW-1185">Reference proteome</keyword>
<comment type="caution">
    <text evidence="2">The sequence shown here is derived from an EMBL/GenBank/DDBJ whole genome shotgun (WGS) entry which is preliminary data.</text>
</comment>
<feature type="region of interest" description="Disordered" evidence="1">
    <location>
        <begin position="345"/>
        <end position="367"/>
    </location>
</feature>